<dbReference type="AlphaFoldDB" id="A0AAW1Q0S4"/>
<evidence type="ECO:0000259" key="14">
    <source>
        <dbReference type="PROSITE" id="PS51296"/>
    </source>
</evidence>
<dbReference type="InterPro" id="IPR017941">
    <property type="entry name" value="Rieske_2Fe-2S"/>
</dbReference>
<dbReference type="Pfam" id="PF08417">
    <property type="entry name" value="PaO"/>
    <property type="match status" value="1"/>
</dbReference>
<reference evidence="15 16" key="1">
    <citation type="journal article" date="2024" name="Nat. Commun.">
        <title>Phylogenomics reveals the evolutionary origins of lichenization in chlorophyte algae.</title>
        <authorList>
            <person name="Puginier C."/>
            <person name="Libourel C."/>
            <person name="Otte J."/>
            <person name="Skaloud P."/>
            <person name="Haon M."/>
            <person name="Grisel S."/>
            <person name="Petersen M."/>
            <person name="Berrin J.G."/>
            <person name="Delaux P.M."/>
            <person name="Dal Grande F."/>
            <person name="Keller J."/>
        </authorList>
    </citation>
    <scope>NUCLEOTIDE SEQUENCE [LARGE SCALE GENOMIC DNA]</scope>
    <source>
        <strain evidence="15 16">SAG 2043</strain>
    </source>
</reference>
<keyword evidence="6" id="KW-0001">2Fe-2S</keyword>
<feature type="domain" description="Rieske" evidence="14">
    <location>
        <begin position="58"/>
        <end position="166"/>
    </location>
</feature>
<comment type="caution">
    <text evidence="15">The sequence shown here is derived from an EMBL/GenBank/DDBJ whole genome shotgun (WGS) entry which is preliminary data.</text>
</comment>
<dbReference type="Proteomes" id="UP001489004">
    <property type="component" value="Unassembled WGS sequence"/>
</dbReference>
<dbReference type="PANTHER" id="PTHR21266">
    <property type="entry name" value="IRON-SULFUR DOMAIN CONTAINING PROTEIN"/>
    <property type="match status" value="1"/>
</dbReference>
<organism evidence="15 16">
    <name type="scientific">[Myrmecia] bisecta</name>
    <dbReference type="NCBI Taxonomy" id="41462"/>
    <lineage>
        <taxon>Eukaryota</taxon>
        <taxon>Viridiplantae</taxon>
        <taxon>Chlorophyta</taxon>
        <taxon>core chlorophytes</taxon>
        <taxon>Trebouxiophyceae</taxon>
        <taxon>Trebouxiales</taxon>
        <taxon>Trebouxiaceae</taxon>
        <taxon>Myrmecia</taxon>
    </lineage>
</organism>
<comment type="subcellular location">
    <subcellularLocation>
        <location evidence="2">Membrane</location>
    </subcellularLocation>
    <subcellularLocation>
        <location evidence="1">Plastid</location>
        <location evidence="1">Chloroplast</location>
    </subcellularLocation>
</comment>
<dbReference type="GO" id="GO:0046872">
    <property type="term" value="F:metal ion binding"/>
    <property type="evidence" value="ECO:0007669"/>
    <property type="project" value="UniProtKB-KW"/>
</dbReference>
<evidence type="ECO:0000256" key="5">
    <source>
        <dbReference type="ARBA" id="ARBA00022692"/>
    </source>
</evidence>
<dbReference type="SUPFAM" id="SSF50022">
    <property type="entry name" value="ISP domain"/>
    <property type="match status" value="1"/>
</dbReference>
<dbReference type="GO" id="GO:0016020">
    <property type="term" value="C:membrane"/>
    <property type="evidence" value="ECO:0007669"/>
    <property type="project" value="UniProtKB-SubCell"/>
</dbReference>
<evidence type="ECO:0000256" key="9">
    <source>
        <dbReference type="ARBA" id="ARBA00022989"/>
    </source>
</evidence>
<dbReference type="InterPro" id="IPR050584">
    <property type="entry name" value="Cholesterol_7-desaturase"/>
</dbReference>
<dbReference type="InterPro" id="IPR013626">
    <property type="entry name" value="PaO"/>
</dbReference>
<keyword evidence="8" id="KW-0809">Transit peptide</keyword>
<evidence type="ECO:0000313" key="15">
    <source>
        <dbReference type="EMBL" id="KAK9814291.1"/>
    </source>
</evidence>
<sequence>MEPIPLGRLGELHVQRMCTIRLKGSACPQAVYRSKHWRQPIHAQAGASRDGHPAHTDWYPVHYARDLVPGQPQRVTLFDEAIVVARRGGGLGPIAMVDRCPHRAAALSEGRITEDGRLQCAYHGWTFDGSSGQCTNIPQVEHGGVMMGKTCATALPACEHQGIVWVYPSPGATPSTSTIPGLPELDLEGWTSDDFIRDMPVDFSLLIENVADPDHGIWAHQTTNFDSFAASADYPMHVEVTQDTGRLQVTGKVPAVLKLTGKTEQERTKAMPGEKGTAAEQTAIITFEPPCMVRWSRHDAAGNTRFIAGFYAMPIGTGRTRFFTRYARNIAPKIHPPRWLIHIALNSFVDQDTYLLATQQEVTLSEEFKEIAAARTASSHSDGAEHGSSPLKRRRWYCHRSPSDNLLVTVGKWLDAALPTLPNRYTALLEAGAADGAAPIIRSEPREVVLDRFACQTALCPESMAAYNNLRRARTVCAVSAALGAVGLLSYAVAASLGGHLSWAATLKGGGLVSLAAAASLASHTLAKQFTYVYTRQKQVTDLAKLTKLTAHMGKTNVGADVKAGPR</sequence>
<evidence type="ECO:0000313" key="16">
    <source>
        <dbReference type="Proteomes" id="UP001489004"/>
    </source>
</evidence>
<evidence type="ECO:0000256" key="8">
    <source>
        <dbReference type="ARBA" id="ARBA00022946"/>
    </source>
</evidence>
<dbReference type="SUPFAM" id="SSF55961">
    <property type="entry name" value="Bet v1-like"/>
    <property type="match status" value="1"/>
</dbReference>
<name>A0AAW1Q0S4_9CHLO</name>
<evidence type="ECO:0000256" key="2">
    <source>
        <dbReference type="ARBA" id="ARBA00004370"/>
    </source>
</evidence>
<dbReference type="Pfam" id="PF00355">
    <property type="entry name" value="Rieske"/>
    <property type="match status" value="1"/>
</dbReference>
<keyword evidence="9" id="KW-1133">Transmembrane helix</keyword>
<dbReference type="Gene3D" id="2.102.10.10">
    <property type="entry name" value="Rieske [2Fe-2S] iron-sulphur domain"/>
    <property type="match status" value="1"/>
</dbReference>
<gene>
    <name evidence="15" type="ORF">WJX72_003521</name>
</gene>
<evidence type="ECO:0000256" key="10">
    <source>
        <dbReference type="ARBA" id="ARBA00023002"/>
    </source>
</evidence>
<accession>A0AAW1Q0S4</accession>
<evidence type="ECO:0000256" key="6">
    <source>
        <dbReference type="ARBA" id="ARBA00022714"/>
    </source>
</evidence>
<evidence type="ECO:0000256" key="1">
    <source>
        <dbReference type="ARBA" id="ARBA00004229"/>
    </source>
</evidence>
<evidence type="ECO:0000256" key="12">
    <source>
        <dbReference type="ARBA" id="ARBA00023014"/>
    </source>
</evidence>
<keyword evidence="3" id="KW-0150">Chloroplast</keyword>
<evidence type="ECO:0000256" key="11">
    <source>
        <dbReference type="ARBA" id="ARBA00023004"/>
    </source>
</evidence>
<evidence type="ECO:0000256" key="4">
    <source>
        <dbReference type="ARBA" id="ARBA00022640"/>
    </source>
</evidence>
<proteinExistence type="predicted"/>
<dbReference type="Gene3D" id="3.90.380.10">
    <property type="entry name" value="Naphthalene 1,2-dioxygenase Alpha Subunit, Chain A, domain 1"/>
    <property type="match status" value="1"/>
</dbReference>
<keyword evidence="5" id="KW-0812">Transmembrane</keyword>
<dbReference type="PANTHER" id="PTHR21266:SF32">
    <property type="entry name" value="CHOLESTEROL 7-DESATURASE NVD"/>
    <property type="match status" value="1"/>
</dbReference>
<dbReference type="PROSITE" id="PS51296">
    <property type="entry name" value="RIESKE"/>
    <property type="match status" value="1"/>
</dbReference>
<dbReference type="GO" id="GO:0010277">
    <property type="term" value="F:chlorophyllide a oxygenase activity"/>
    <property type="evidence" value="ECO:0007669"/>
    <property type="project" value="InterPro"/>
</dbReference>
<dbReference type="InterPro" id="IPR036922">
    <property type="entry name" value="Rieske_2Fe-2S_sf"/>
</dbReference>
<evidence type="ECO:0000256" key="13">
    <source>
        <dbReference type="ARBA" id="ARBA00023136"/>
    </source>
</evidence>
<dbReference type="GO" id="GO:0009507">
    <property type="term" value="C:chloroplast"/>
    <property type="evidence" value="ECO:0007669"/>
    <property type="project" value="UniProtKB-SubCell"/>
</dbReference>
<dbReference type="GO" id="GO:0051537">
    <property type="term" value="F:2 iron, 2 sulfur cluster binding"/>
    <property type="evidence" value="ECO:0007669"/>
    <property type="project" value="UniProtKB-KW"/>
</dbReference>
<evidence type="ECO:0000256" key="7">
    <source>
        <dbReference type="ARBA" id="ARBA00022723"/>
    </source>
</evidence>
<keyword evidence="7" id="KW-0479">Metal-binding</keyword>
<keyword evidence="16" id="KW-1185">Reference proteome</keyword>
<protein>
    <recommendedName>
        <fullName evidence="14">Rieske domain-containing protein</fullName>
    </recommendedName>
</protein>
<keyword evidence="10" id="KW-0560">Oxidoreductase</keyword>
<dbReference type="EMBL" id="JALJOR010000007">
    <property type="protein sequence ID" value="KAK9814291.1"/>
    <property type="molecule type" value="Genomic_DNA"/>
</dbReference>
<keyword evidence="12" id="KW-0411">Iron-sulfur</keyword>
<keyword evidence="11" id="KW-0408">Iron</keyword>
<keyword evidence="4" id="KW-0934">Plastid</keyword>
<evidence type="ECO:0000256" key="3">
    <source>
        <dbReference type="ARBA" id="ARBA00022528"/>
    </source>
</evidence>
<keyword evidence="13" id="KW-0472">Membrane</keyword>